<keyword evidence="11" id="KW-0472">Membrane</keyword>
<dbReference type="GO" id="GO:0016491">
    <property type="term" value="F:oxidoreductase activity"/>
    <property type="evidence" value="ECO:0007669"/>
    <property type="project" value="UniProtKB-KW"/>
</dbReference>
<dbReference type="FunFam" id="4.10.91.10:FF:000001">
    <property type="entry name" value="Cytochrome c oxidase subunit 7A1, mitochondrial"/>
    <property type="match status" value="1"/>
</dbReference>
<dbReference type="PANTHER" id="PTHR10510:SF15">
    <property type="entry name" value="CYTOCHROME C OXIDASE SUBUNIT 7A2, MITOCHONDRIAL"/>
    <property type="match status" value="1"/>
</dbReference>
<keyword evidence="10" id="KW-0496">Mitochondrion</keyword>
<comment type="similarity">
    <text evidence="3">Belongs to the cytochrome c oxidase VIIa family.</text>
</comment>
<evidence type="ECO:0000256" key="4">
    <source>
        <dbReference type="ARBA" id="ARBA00022692"/>
    </source>
</evidence>
<evidence type="ECO:0000256" key="7">
    <source>
        <dbReference type="ARBA" id="ARBA00022989"/>
    </source>
</evidence>
<evidence type="ECO:0000313" key="15">
    <source>
        <dbReference type="Proteomes" id="UP000694700"/>
    </source>
</evidence>
<name>A0A8C1WIQ4_CYPCA</name>
<evidence type="ECO:0000256" key="2">
    <source>
        <dbReference type="ARBA" id="ARBA00004673"/>
    </source>
</evidence>
<dbReference type="CDD" id="cd00928">
    <property type="entry name" value="Cyt_c_Oxidase_VIIa"/>
    <property type="match status" value="1"/>
</dbReference>
<dbReference type="Ensembl" id="ENSCCRT00015069791.1">
    <property type="protein sequence ID" value="ENSCCRP00015067600.1"/>
    <property type="gene ID" value="ENSCCRG00015027482.1"/>
</dbReference>
<dbReference type="GO" id="GO:0097250">
    <property type="term" value="P:mitochondrial respirasome assembly"/>
    <property type="evidence" value="ECO:0007669"/>
    <property type="project" value="TreeGrafter"/>
</dbReference>
<sequence>MNSIHHWKSVYFESNVIKELSANLKISSFCLCISQTVLSIYIDLNCVVHETLQQVSRRQISSTVRRQLVNKVPDKQKLFQESNGMPVHLKGGVGDAVLYRATMGLTVLGTAYVIYELVKAALPQKKD</sequence>
<evidence type="ECO:0000256" key="5">
    <source>
        <dbReference type="ARBA" id="ARBA00022792"/>
    </source>
</evidence>
<keyword evidence="4" id="KW-0812">Transmembrane</keyword>
<dbReference type="AlphaFoldDB" id="A0A8C1WIQ4"/>
<evidence type="ECO:0000256" key="3">
    <source>
        <dbReference type="ARBA" id="ARBA00009331"/>
    </source>
</evidence>
<comment type="pathway">
    <text evidence="2">Energy metabolism; oxidative phosphorylation.</text>
</comment>
<proteinExistence type="inferred from homology"/>
<evidence type="ECO:0000256" key="13">
    <source>
        <dbReference type="ARBA" id="ARBA00042325"/>
    </source>
</evidence>
<organism evidence="14 15">
    <name type="scientific">Cyprinus carpio</name>
    <name type="common">Common carp</name>
    <dbReference type="NCBI Taxonomy" id="7962"/>
    <lineage>
        <taxon>Eukaryota</taxon>
        <taxon>Metazoa</taxon>
        <taxon>Chordata</taxon>
        <taxon>Craniata</taxon>
        <taxon>Vertebrata</taxon>
        <taxon>Euteleostomi</taxon>
        <taxon>Actinopterygii</taxon>
        <taxon>Neopterygii</taxon>
        <taxon>Teleostei</taxon>
        <taxon>Ostariophysi</taxon>
        <taxon>Cypriniformes</taxon>
        <taxon>Cyprinidae</taxon>
        <taxon>Cyprininae</taxon>
        <taxon>Cyprinus</taxon>
    </lineage>
</organism>
<dbReference type="InterPro" id="IPR003177">
    <property type="entry name" value="Cytc_oxidase_su7a_met"/>
</dbReference>
<dbReference type="Gene3D" id="4.10.91.10">
    <property type="entry name" value="Cytochrome c oxidase, subunit VIIa"/>
    <property type="match status" value="1"/>
</dbReference>
<dbReference type="SUPFAM" id="SSF81419">
    <property type="entry name" value="Mitochondrial cytochrome c oxidase subunit VIIa"/>
    <property type="match status" value="1"/>
</dbReference>
<dbReference type="Proteomes" id="UP000694700">
    <property type="component" value="Unplaced"/>
</dbReference>
<accession>A0A8C1WIQ4</accession>
<keyword evidence="9" id="KW-0560">Oxidoreductase</keyword>
<evidence type="ECO:0000256" key="10">
    <source>
        <dbReference type="ARBA" id="ARBA00023128"/>
    </source>
</evidence>
<keyword evidence="6" id="KW-0809">Transit peptide</keyword>
<keyword evidence="7" id="KW-1133">Transmembrane helix</keyword>
<dbReference type="PANTHER" id="PTHR10510">
    <property type="entry name" value="CYTOCHROME C OXIDASE POLYPEPTIDE 7A"/>
    <property type="match status" value="1"/>
</dbReference>
<evidence type="ECO:0000256" key="12">
    <source>
        <dbReference type="ARBA" id="ARBA00040282"/>
    </source>
</evidence>
<dbReference type="GO" id="GO:0002082">
    <property type="term" value="P:regulation of oxidative phosphorylation"/>
    <property type="evidence" value="ECO:0007669"/>
    <property type="project" value="TreeGrafter"/>
</dbReference>
<keyword evidence="5" id="KW-0999">Mitochondrion inner membrane</keyword>
<evidence type="ECO:0000256" key="6">
    <source>
        <dbReference type="ARBA" id="ARBA00022946"/>
    </source>
</evidence>
<evidence type="ECO:0000313" key="14">
    <source>
        <dbReference type="Ensembl" id="ENSCCRP00015067600.1"/>
    </source>
</evidence>
<evidence type="ECO:0000256" key="9">
    <source>
        <dbReference type="ARBA" id="ARBA00023002"/>
    </source>
</evidence>
<dbReference type="Pfam" id="PF02238">
    <property type="entry name" value="COX7a"/>
    <property type="match status" value="1"/>
</dbReference>
<reference evidence="14" key="1">
    <citation type="submission" date="2025-08" db="UniProtKB">
        <authorList>
            <consortium name="Ensembl"/>
        </authorList>
    </citation>
    <scope>IDENTIFICATION</scope>
</reference>
<evidence type="ECO:0000256" key="11">
    <source>
        <dbReference type="ARBA" id="ARBA00023136"/>
    </source>
</evidence>
<comment type="subcellular location">
    <subcellularLocation>
        <location evidence="1">Mitochondrion inner membrane</location>
        <topology evidence="1">Single-pass membrane protein</topology>
    </subcellularLocation>
</comment>
<dbReference type="GO" id="GO:0045277">
    <property type="term" value="C:respiratory chain complex IV"/>
    <property type="evidence" value="ECO:0007669"/>
    <property type="project" value="InterPro"/>
</dbReference>
<dbReference type="GO" id="GO:0006123">
    <property type="term" value="P:mitochondrial electron transport, cytochrome c to oxygen"/>
    <property type="evidence" value="ECO:0007669"/>
    <property type="project" value="InterPro"/>
</dbReference>
<keyword evidence="8" id="KW-0007">Acetylation</keyword>
<protein>
    <recommendedName>
        <fullName evidence="12">Cytochrome c oxidase subunit 7A2, mitochondrial</fullName>
    </recommendedName>
    <alternativeName>
        <fullName evidence="13">Cytochrome c oxidase subunit VIIa-liver/heart</fullName>
    </alternativeName>
</protein>
<evidence type="ECO:0000256" key="1">
    <source>
        <dbReference type="ARBA" id="ARBA00004434"/>
    </source>
</evidence>
<dbReference type="GO" id="GO:0005743">
    <property type="term" value="C:mitochondrial inner membrane"/>
    <property type="evidence" value="ECO:0007669"/>
    <property type="project" value="UniProtKB-SubCell"/>
</dbReference>
<gene>
    <name evidence="14" type="primary">LOC109056350</name>
</gene>
<dbReference type="InterPro" id="IPR039297">
    <property type="entry name" value="COX7a"/>
</dbReference>
<dbReference type="InterPro" id="IPR036539">
    <property type="entry name" value="Cyt_c_oxidase_su7a_sf"/>
</dbReference>
<evidence type="ECO:0000256" key="8">
    <source>
        <dbReference type="ARBA" id="ARBA00022990"/>
    </source>
</evidence>